<dbReference type="GO" id="GO:0002098">
    <property type="term" value="P:tRNA wobble uridine modification"/>
    <property type="evidence" value="ECO:0007669"/>
    <property type="project" value="InterPro"/>
</dbReference>
<dbReference type="PANTHER" id="PTHR16184:SF6">
    <property type="entry name" value="ELONGATOR COMPLEX PROTEIN 6"/>
    <property type="match status" value="1"/>
</dbReference>
<sequence>MAIQIPALLESHLALPPQTSQIVLTGVLGASTNWLVLRYLYSLLQIQSGSVSGSGLSGNTTLGTSDNNQSAKHDVSVVFVSFLRDYGFWKDGAGRLGLNLDNLTAQNKFSFVDGLTRLFSRSTGGSAPGSAFARPAVVSSDAAAAAAPKRGGLIFLESPRIADVARTINAAIQKQQQQQRRVVLVLDQPDMLLAAAGAGDGVTSGSLRDLVLDLREEVHATIITLAADEPLVASQTTTLEKEHAAFLLSIAHEAEAMLSLRLLDTGTAKDVSGVVRATRGGASLNQTIEEHEYLYYVGGDGGVKVFERGQ</sequence>
<evidence type="ECO:0000313" key="4">
    <source>
        <dbReference type="Proteomes" id="UP000241462"/>
    </source>
</evidence>
<reference evidence="3 4" key="1">
    <citation type="journal article" date="2018" name="Mycol. Prog.">
        <title>Coniella lustricola, a new species from submerged detritus.</title>
        <authorList>
            <person name="Raudabaugh D.B."/>
            <person name="Iturriaga T."/>
            <person name="Carver A."/>
            <person name="Mondo S."/>
            <person name="Pangilinan J."/>
            <person name="Lipzen A."/>
            <person name="He G."/>
            <person name="Amirebrahimi M."/>
            <person name="Grigoriev I.V."/>
            <person name="Miller A.N."/>
        </authorList>
    </citation>
    <scope>NUCLEOTIDE SEQUENCE [LARGE SCALE GENOMIC DNA]</scope>
    <source>
        <strain evidence="3 4">B22-T-1</strain>
    </source>
</reference>
<name>A0A2T3ALK9_9PEZI</name>
<comment type="similarity">
    <text evidence="2">Belongs to the ELP6 family.</text>
</comment>
<dbReference type="CDD" id="cd19495">
    <property type="entry name" value="Elp6"/>
    <property type="match status" value="1"/>
</dbReference>
<accession>A0A2T3ALK9</accession>
<evidence type="ECO:0000256" key="1">
    <source>
        <dbReference type="ARBA" id="ARBA00005043"/>
    </source>
</evidence>
<dbReference type="UniPathway" id="UPA00988"/>
<dbReference type="InterPro" id="IPR018627">
    <property type="entry name" value="ELP6"/>
</dbReference>
<comment type="pathway">
    <text evidence="1">tRNA modification; 5-methoxycarbonylmethyl-2-thiouridine-tRNA biosynthesis.</text>
</comment>
<organism evidence="3 4">
    <name type="scientific">Coniella lustricola</name>
    <dbReference type="NCBI Taxonomy" id="2025994"/>
    <lineage>
        <taxon>Eukaryota</taxon>
        <taxon>Fungi</taxon>
        <taxon>Dikarya</taxon>
        <taxon>Ascomycota</taxon>
        <taxon>Pezizomycotina</taxon>
        <taxon>Sordariomycetes</taxon>
        <taxon>Sordariomycetidae</taxon>
        <taxon>Diaporthales</taxon>
        <taxon>Schizoparmaceae</taxon>
        <taxon>Coniella</taxon>
    </lineage>
</organism>
<dbReference type="OrthoDB" id="9995306at2759"/>
<dbReference type="Proteomes" id="UP000241462">
    <property type="component" value="Unassembled WGS sequence"/>
</dbReference>
<dbReference type="InParanoid" id="A0A2T3ALK9"/>
<dbReference type="GO" id="GO:0033588">
    <property type="term" value="C:elongator holoenzyme complex"/>
    <property type="evidence" value="ECO:0007669"/>
    <property type="project" value="InterPro"/>
</dbReference>
<dbReference type="EMBL" id="KZ678376">
    <property type="protein sequence ID" value="PSS03253.1"/>
    <property type="molecule type" value="Genomic_DNA"/>
</dbReference>
<dbReference type="PANTHER" id="PTHR16184">
    <property type="entry name" value="ELONGATOR COMPLEX PROTEIN 6"/>
    <property type="match status" value="1"/>
</dbReference>
<dbReference type="Gene3D" id="3.40.50.300">
    <property type="entry name" value="P-loop containing nucleotide triphosphate hydrolases"/>
    <property type="match status" value="1"/>
</dbReference>
<proteinExistence type="inferred from homology"/>
<evidence type="ECO:0000313" key="3">
    <source>
        <dbReference type="EMBL" id="PSS03253.1"/>
    </source>
</evidence>
<keyword evidence="4" id="KW-1185">Reference proteome</keyword>
<gene>
    <name evidence="3" type="ORF">BD289DRAFT_219691</name>
</gene>
<evidence type="ECO:0008006" key="5">
    <source>
        <dbReference type="Google" id="ProtNLM"/>
    </source>
</evidence>
<evidence type="ECO:0000256" key="2">
    <source>
        <dbReference type="ARBA" id="ARBA00008837"/>
    </source>
</evidence>
<dbReference type="InterPro" id="IPR027417">
    <property type="entry name" value="P-loop_NTPase"/>
</dbReference>
<protein>
    <recommendedName>
        <fullName evidence="5">Elongator complex protein 6</fullName>
    </recommendedName>
</protein>
<dbReference type="AlphaFoldDB" id="A0A2T3ALK9"/>